<accession>A0A4R3YSQ9</accession>
<feature type="coiled-coil region" evidence="1">
    <location>
        <begin position="331"/>
        <end position="393"/>
    </location>
</feature>
<dbReference type="Proteomes" id="UP000295645">
    <property type="component" value="Unassembled WGS sequence"/>
</dbReference>
<proteinExistence type="predicted"/>
<evidence type="ECO:0000256" key="3">
    <source>
        <dbReference type="SAM" id="SignalP"/>
    </source>
</evidence>
<feature type="chain" id="PRO_5020803190" evidence="3">
    <location>
        <begin position="23"/>
        <end position="807"/>
    </location>
</feature>
<dbReference type="Pfam" id="PF25800">
    <property type="entry name" value="FimV_N"/>
    <property type="match status" value="1"/>
</dbReference>
<sequence length="807" mass="83871">MNRSLKLSIMLALAVGTGHALAQNLGQVQVKSTMDQPLLADIPLTDVSTDASRIQVTLASEDAFSHAGINRKGLPVALQFAVTRNAQGQPVIRVTSAEPVRDTYLDFLVEVNAGGNKVVREVTMLLDPPRASSAAPVSATQPSSAAAPASSGSSHAASRASGSTAAAAPAPARAPRAAKAAAKPTAAPGGSYGPVERGQTLSTIAREATGGGDINRMLVALHKANPDAFYRDNMNALKTGAVLRVPSAEDVEALSAATALAEVRRQNEDWRAGSTRAPSVVADAAATGQAAPAPSAKKTASDRLALAPAAEGGDSASTRAGVAGGKGDAAIAGLKQELATSQESLASMKQQGAELKSRIGDLEEINQKNQRLLSLKDSEIADLQRKLAETRKASGEPVPAAPVAAAPAPAASPAATTAATPPVAAVATAPATTVPATGATVATMPLKDAQPATPPPVAAKPVPVPAKPAAKSPLTPVASNDDLWYMQPWAWGAGGVVVLLGLVAAVFGRRKSPATASVATSSLADRFGDEQAFDSFHTGGLDQDQRELLDALSEHPDDIGLHLELVSLYYGRRDVEHFEASAEAMYAHVADPQQAEWQEVVGMGEDLAPSHPLFGGKGEEALIPDDEDEAAALEAFDLDSYVETPHEPERPAVTTPHKHSEYHFNFDLTPQQRADAEARDSAPEAFDIGTPDSLYVAPAAHRDDAVSAFDDVLPSEPVHDLPVAETPATEEVPSTWKFDEPSFGDEPSFAAEAENFSDDPVDTKLDLARAYLDMGDADGARAMLEEVIVEGSQMQQDTARRILSDIG</sequence>
<dbReference type="RefSeq" id="WP_132143348.1">
    <property type="nucleotide sequence ID" value="NZ_SMCS01000003.1"/>
</dbReference>
<dbReference type="AlphaFoldDB" id="A0A4R3YSQ9"/>
<protein>
    <submittedName>
        <fullName evidence="5">Pilus assembly protein FimV</fullName>
    </submittedName>
</protein>
<evidence type="ECO:0000313" key="5">
    <source>
        <dbReference type="EMBL" id="TCV94748.1"/>
    </source>
</evidence>
<gene>
    <name evidence="5" type="ORF">EC912_103233</name>
</gene>
<feature type="compositionally biased region" description="Low complexity" evidence="2">
    <location>
        <begin position="131"/>
        <end position="189"/>
    </location>
</feature>
<organism evidence="5 6">
    <name type="scientific">Luteibacter rhizovicinus</name>
    <dbReference type="NCBI Taxonomy" id="242606"/>
    <lineage>
        <taxon>Bacteria</taxon>
        <taxon>Pseudomonadati</taxon>
        <taxon>Pseudomonadota</taxon>
        <taxon>Gammaproteobacteria</taxon>
        <taxon>Lysobacterales</taxon>
        <taxon>Rhodanobacteraceae</taxon>
        <taxon>Luteibacter</taxon>
    </lineage>
</organism>
<dbReference type="NCBIfam" id="TIGR03504">
    <property type="entry name" value="FimV_Cterm"/>
    <property type="match status" value="1"/>
</dbReference>
<dbReference type="InterPro" id="IPR020011">
    <property type="entry name" value="FimV_C"/>
</dbReference>
<dbReference type="InterPro" id="IPR020012">
    <property type="entry name" value="LysM_FimV"/>
</dbReference>
<dbReference type="NCBIfam" id="TIGR03505">
    <property type="entry name" value="FimV_core"/>
    <property type="match status" value="1"/>
</dbReference>
<evidence type="ECO:0000313" key="6">
    <source>
        <dbReference type="Proteomes" id="UP000295645"/>
    </source>
</evidence>
<feature type="signal peptide" evidence="3">
    <location>
        <begin position="1"/>
        <end position="22"/>
    </location>
</feature>
<keyword evidence="3" id="KW-0732">Signal</keyword>
<keyword evidence="6" id="KW-1185">Reference proteome</keyword>
<keyword evidence="1" id="KW-0175">Coiled coil</keyword>
<feature type="region of interest" description="Disordered" evidence="2">
    <location>
        <begin position="131"/>
        <end position="199"/>
    </location>
</feature>
<name>A0A4R3YSQ9_9GAMM</name>
<feature type="compositionally biased region" description="Pro residues" evidence="2">
    <location>
        <begin position="452"/>
        <end position="466"/>
    </location>
</feature>
<dbReference type="EMBL" id="SMCS01000003">
    <property type="protein sequence ID" value="TCV94748.1"/>
    <property type="molecule type" value="Genomic_DNA"/>
</dbReference>
<feature type="region of interest" description="Disordered" evidence="2">
    <location>
        <begin position="446"/>
        <end position="473"/>
    </location>
</feature>
<reference evidence="5 6" key="1">
    <citation type="submission" date="2019-03" db="EMBL/GenBank/DDBJ databases">
        <title>Above-ground endophytic microbial communities from plants in different locations in the United States.</title>
        <authorList>
            <person name="Frank C."/>
        </authorList>
    </citation>
    <scope>NUCLEOTIDE SEQUENCE [LARGE SCALE GENOMIC DNA]</scope>
    <source>
        <strain evidence="5 6">LP_13_YM</strain>
    </source>
</reference>
<evidence type="ECO:0000259" key="4">
    <source>
        <dbReference type="Pfam" id="PF25800"/>
    </source>
</evidence>
<comment type="caution">
    <text evidence="5">The sequence shown here is derived from an EMBL/GenBank/DDBJ whole genome shotgun (WGS) entry which is preliminary data.</text>
</comment>
<feature type="domain" description="FimV N-terminal" evidence="4">
    <location>
        <begin position="24"/>
        <end position="129"/>
    </location>
</feature>
<dbReference type="InterPro" id="IPR057840">
    <property type="entry name" value="FimV_N"/>
</dbReference>
<dbReference type="InterPro" id="IPR038440">
    <property type="entry name" value="FimV_C_sf"/>
</dbReference>
<dbReference type="OrthoDB" id="5298707at2"/>
<evidence type="ECO:0000256" key="2">
    <source>
        <dbReference type="SAM" id="MobiDB-lite"/>
    </source>
</evidence>
<dbReference type="Gene3D" id="1.20.58.2200">
    <property type="match status" value="1"/>
</dbReference>
<evidence type="ECO:0000256" key="1">
    <source>
        <dbReference type="SAM" id="Coils"/>
    </source>
</evidence>